<proteinExistence type="predicted"/>
<evidence type="ECO:0000313" key="3">
    <source>
        <dbReference type="EMBL" id="CAI9295973.1"/>
    </source>
</evidence>
<dbReference type="InterPro" id="IPR018289">
    <property type="entry name" value="MULE_transposase_dom"/>
</dbReference>
<feature type="region of interest" description="Disordered" evidence="1">
    <location>
        <begin position="490"/>
        <end position="509"/>
    </location>
</feature>
<feature type="domain" description="MULE transposase" evidence="2">
    <location>
        <begin position="237"/>
        <end position="333"/>
    </location>
</feature>
<accession>A0AA35ZNJ6</accession>
<keyword evidence="4" id="KW-1185">Reference proteome</keyword>
<organism evidence="3 4">
    <name type="scientific">Lactuca saligna</name>
    <name type="common">Willowleaf lettuce</name>
    <dbReference type="NCBI Taxonomy" id="75948"/>
    <lineage>
        <taxon>Eukaryota</taxon>
        <taxon>Viridiplantae</taxon>
        <taxon>Streptophyta</taxon>
        <taxon>Embryophyta</taxon>
        <taxon>Tracheophyta</taxon>
        <taxon>Spermatophyta</taxon>
        <taxon>Magnoliopsida</taxon>
        <taxon>eudicotyledons</taxon>
        <taxon>Gunneridae</taxon>
        <taxon>Pentapetalae</taxon>
        <taxon>asterids</taxon>
        <taxon>campanulids</taxon>
        <taxon>Asterales</taxon>
        <taxon>Asteraceae</taxon>
        <taxon>Cichorioideae</taxon>
        <taxon>Cichorieae</taxon>
        <taxon>Lactucinae</taxon>
        <taxon>Lactuca</taxon>
    </lineage>
</organism>
<reference evidence="3" key="1">
    <citation type="submission" date="2023-04" db="EMBL/GenBank/DDBJ databases">
        <authorList>
            <person name="Vijverberg K."/>
            <person name="Xiong W."/>
            <person name="Schranz E."/>
        </authorList>
    </citation>
    <scope>NUCLEOTIDE SEQUENCE</scope>
</reference>
<dbReference type="Proteomes" id="UP001177003">
    <property type="component" value="Chromosome 8"/>
</dbReference>
<dbReference type="EMBL" id="OX465084">
    <property type="protein sequence ID" value="CAI9295973.1"/>
    <property type="molecule type" value="Genomic_DNA"/>
</dbReference>
<dbReference type="AlphaFoldDB" id="A0AA35ZNJ6"/>
<dbReference type="Pfam" id="PF10551">
    <property type="entry name" value="MULE"/>
    <property type="match status" value="1"/>
</dbReference>
<protein>
    <recommendedName>
        <fullName evidence="2">MULE transposase domain-containing protein</fullName>
    </recommendedName>
</protein>
<sequence length="540" mass="60974">MASSSGTKKVKGPEKVYVRDEDSNDDLIDFSFLDFAPETFKPTSNLFDDPFLNMLCDENMLRRTLDEMGDDDQEVGVKDPEHDHIDDQNDGEVGVEYRVHDPDIHWKQMKPVVGECYESPAQLSCNWLAKHYLKDIIMKPKMTLTEMKEDVLRMFSVDVSKRQCYRARTKAREMIEGKLEEHYAKVWDYAAEILRSNPGSTCKVGVDSNASGMNYFKRFYVCLKAFKDGWNRGCRRVIGLDGCFLKGQIKGELLTAIGRDADNHVYPIAWAVIDVENKDNWTWFIELLVADLDLDCGRGLVVISDQHKGLLQAVTKLLPYVEHRQCARHIYANFRKKYTGPKGDGGGNLAVNIAKTPRKVDKGKKKVVEDTSKEINEGHNKVVDHTSKEASEGKMKAVEGTSKEACKMIDVDQSISPLKRMKMMARRGGKIKYVGKIGAVHGSISQNVAGVDHEDFETIKDLQASGYDNGEIVEAFNKLTKERKEMLAESIVDEETSQETQDPLVKKRKPSERIIKIKLKKEVHDPDGGGSTIEKALTLD</sequence>
<evidence type="ECO:0000313" key="4">
    <source>
        <dbReference type="Proteomes" id="UP001177003"/>
    </source>
</evidence>
<gene>
    <name evidence="3" type="ORF">LSALG_LOCUS34883</name>
</gene>
<evidence type="ECO:0000256" key="1">
    <source>
        <dbReference type="SAM" id="MobiDB-lite"/>
    </source>
</evidence>
<evidence type="ECO:0000259" key="2">
    <source>
        <dbReference type="Pfam" id="PF10551"/>
    </source>
</evidence>
<dbReference type="PANTHER" id="PTHR31973">
    <property type="entry name" value="POLYPROTEIN, PUTATIVE-RELATED"/>
    <property type="match status" value="1"/>
</dbReference>
<dbReference type="PANTHER" id="PTHR31973:SF197">
    <property type="entry name" value="SWIM-TYPE DOMAIN-CONTAINING PROTEIN"/>
    <property type="match status" value="1"/>
</dbReference>
<name>A0AA35ZNJ6_LACSI</name>